<evidence type="ECO:0000313" key="1">
    <source>
        <dbReference type="EMBL" id="KZT61756.1"/>
    </source>
</evidence>
<proteinExistence type="predicted"/>
<keyword evidence="2" id="KW-1185">Reference proteome</keyword>
<dbReference type="EMBL" id="KV423921">
    <property type="protein sequence ID" value="KZT61756.1"/>
    <property type="molecule type" value="Genomic_DNA"/>
</dbReference>
<sequence>MEWEKRTVEDLRREQMHAIMGSDWLDLTDVEDRARVLGKLVDITIGLQAARVGNCGEVPIEIWLLSVVYGSGDLPVDVYFVSIITKNAVTVINKLKNQRQTPDGIAAMEKLDFVMLTPDGSVVIWTMCCETVKVLKALLDVEAGAR</sequence>
<protein>
    <submittedName>
        <fullName evidence="1">Uncharacterized protein</fullName>
    </submittedName>
</protein>
<organism evidence="1 2">
    <name type="scientific">Calocera cornea HHB12733</name>
    <dbReference type="NCBI Taxonomy" id="1353952"/>
    <lineage>
        <taxon>Eukaryota</taxon>
        <taxon>Fungi</taxon>
        <taxon>Dikarya</taxon>
        <taxon>Basidiomycota</taxon>
        <taxon>Agaricomycotina</taxon>
        <taxon>Dacrymycetes</taxon>
        <taxon>Dacrymycetales</taxon>
        <taxon>Dacrymycetaceae</taxon>
        <taxon>Calocera</taxon>
    </lineage>
</organism>
<dbReference type="AlphaFoldDB" id="A0A165JF06"/>
<gene>
    <name evidence="1" type="ORF">CALCODRAFT_479773</name>
</gene>
<name>A0A165JF06_9BASI</name>
<dbReference type="OrthoDB" id="10591594at2759"/>
<dbReference type="Proteomes" id="UP000076842">
    <property type="component" value="Unassembled WGS sequence"/>
</dbReference>
<evidence type="ECO:0000313" key="2">
    <source>
        <dbReference type="Proteomes" id="UP000076842"/>
    </source>
</evidence>
<dbReference type="InParanoid" id="A0A165JF06"/>
<accession>A0A165JF06</accession>
<reference evidence="1 2" key="1">
    <citation type="journal article" date="2016" name="Mol. Biol. Evol.">
        <title>Comparative Genomics of Early-Diverging Mushroom-Forming Fungi Provides Insights into the Origins of Lignocellulose Decay Capabilities.</title>
        <authorList>
            <person name="Nagy L.G."/>
            <person name="Riley R."/>
            <person name="Tritt A."/>
            <person name="Adam C."/>
            <person name="Daum C."/>
            <person name="Floudas D."/>
            <person name="Sun H."/>
            <person name="Yadav J.S."/>
            <person name="Pangilinan J."/>
            <person name="Larsson K.H."/>
            <person name="Matsuura K."/>
            <person name="Barry K."/>
            <person name="Labutti K."/>
            <person name="Kuo R."/>
            <person name="Ohm R.A."/>
            <person name="Bhattacharya S.S."/>
            <person name="Shirouzu T."/>
            <person name="Yoshinaga Y."/>
            <person name="Martin F.M."/>
            <person name="Grigoriev I.V."/>
            <person name="Hibbett D.S."/>
        </authorList>
    </citation>
    <scope>NUCLEOTIDE SEQUENCE [LARGE SCALE GENOMIC DNA]</scope>
    <source>
        <strain evidence="1 2">HHB12733</strain>
    </source>
</reference>